<name>A0A835BEF3_9POAL</name>
<gene>
    <name evidence="2" type="ORF">HU200_037483</name>
</gene>
<keyword evidence="3" id="KW-1185">Reference proteome</keyword>
<feature type="region of interest" description="Disordered" evidence="1">
    <location>
        <begin position="178"/>
        <end position="198"/>
    </location>
</feature>
<feature type="region of interest" description="Disordered" evidence="1">
    <location>
        <begin position="302"/>
        <end position="321"/>
    </location>
</feature>
<dbReference type="Proteomes" id="UP000636709">
    <property type="component" value="Unassembled WGS sequence"/>
</dbReference>
<organism evidence="2 3">
    <name type="scientific">Digitaria exilis</name>
    <dbReference type="NCBI Taxonomy" id="1010633"/>
    <lineage>
        <taxon>Eukaryota</taxon>
        <taxon>Viridiplantae</taxon>
        <taxon>Streptophyta</taxon>
        <taxon>Embryophyta</taxon>
        <taxon>Tracheophyta</taxon>
        <taxon>Spermatophyta</taxon>
        <taxon>Magnoliopsida</taxon>
        <taxon>Liliopsida</taxon>
        <taxon>Poales</taxon>
        <taxon>Poaceae</taxon>
        <taxon>PACMAD clade</taxon>
        <taxon>Panicoideae</taxon>
        <taxon>Panicodae</taxon>
        <taxon>Paniceae</taxon>
        <taxon>Anthephorinae</taxon>
        <taxon>Digitaria</taxon>
    </lineage>
</organism>
<dbReference type="PANTHER" id="PTHR37908">
    <property type="entry name" value="TRANSMEMBRANE PROTEIN"/>
    <property type="match status" value="1"/>
</dbReference>
<dbReference type="AlphaFoldDB" id="A0A835BEF3"/>
<protein>
    <submittedName>
        <fullName evidence="2">Uncharacterized protein</fullName>
    </submittedName>
</protein>
<dbReference type="EMBL" id="JACEFO010001897">
    <property type="protein sequence ID" value="KAF8695266.1"/>
    <property type="molecule type" value="Genomic_DNA"/>
</dbReference>
<sequence length="321" mass="34957">MLRCTRLVVSPVSPLSSSRPTCVEDRSSPLKSVAIVPFSLIPYVGVIALFIYNPSSCSQAERRLGAHCTTRCGEPTQLRVREGSRQLPLQCVIPDASDCAWQLLKEMASGPNLNPALPKSPRTRRLVPRVNQTVGNRSRTGKIDGPELGRRVPPWHVELGGCTGWHTQAPRQFRSLRKPHLKPTDPTPHPSSSSIPFPPRPPSVFLSLAASPPSAAMAKQRLLALLLLAALLALSFSQGTRPVPCLSLCCSNSSHAGMVEARKVRVMRAVRHDGRHPPALRGRLLPEEMVYTLMDYNPPSANTNTHGGMYPSPDTPSPPSH</sequence>
<evidence type="ECO:0000313" key="3">
    <source>
        <dbReference type="Proteomes" id="UP000636709"/>
    </source>
</evidence>
<evidence type="ECO:0000256" key="1">
    <source>
        <dbReference type="SAM" id="MobiDB-lite"/>
    </source>
</evidence>
<dbReference type="PANTHER" id="PTHR37908:SF3">
    <property type="entry name" value="TRANSMEMBRANE PROTEIN"/>
    <property type="match status" value="1"/>
</dbReference>
<proteinExistence type="predicted"/>
<reference evidence="2" key="1">
    <citation type="submission" date="2020-07" db="EMBL/GenBank/DDBJ databases">
        <title>Genome sequence and genetic diversity analysis of an under-domesticated orphan crop, white fonio (Digitaria exilis).</title>
        <authorList>
            <person name="Bennetzen J.L."/>
            <person name="Chen S."/>
            <person name="Ma X."/>
            <person name="Wang X."/>
            <person name="Yssel A.E.J."/>
            <person name="Chaluvadi S.R."/>
            <person name="Johnson M."/>
            <person name="Gangashetty P."/>
            <person name="Hamidou F."/>
            <person name="Sanogo M.D."/>
            <person name="Zwaenepoel A."/>
            <person name="Wallace J."/>
            <person name="Van De Peer Y."/>
            <person name="Van Deynze A."/>
        </authorList>
    </citation>
    <scope>NUCLEOTIDE SEQUENCE</scope>
    <source>
        <tissue evidence="2">Leaves</tissue>
    </source>
</reference>
<accession>A0A835BEF3</accession>
<comment type="caution">
    <text evidence="2">The sequence shown here is derived from an EMBL/GenBank/DDBJ whole genome shotgun (WGS) entry which is preliminary data.</text>
</comment>
<evidence type="ECO:0000313" key="2">
    <source>
        <dbReference type="EMBL" id="KAF8695266.1"/>
    </source>
</evidence>